<accession>A0ABU8S9Z3</accession>
<keyword evidence="3" id="KW-1185">Reference proteome</keyword>
<protein>
    <submittedName>
        <fullName evidence="2">DUF5654 family protein</fullName>
    </submittedName>
</protein>
<sequence length="83" mass="8560">MNPRAMVQTMITLASASLGLVAALAWNEAIKATLAKLGLGDDLTGLYTYAILATVIAIGVLTLLGRIASRIGGQAAFEREAEG</sequence>
<dbReference type="EMBL" id="JBBHJY010000005">
    <property type="protein sequence ID" value="MEJ6010610.1"/>
    <property type="molecule type" value="Genomic_DNA"/>
</dbReference>
<reference evidence="2 3" key="1">
    <citation type="submission" date="2024-03" db="EMBL/GenBank/DDBJ databases">
        <authorList>
            <person name="Jo J.-H."/>
        </authorList>
    </citation>
    <scope>NUCLEOTIDE SEQUENCE [LARGE SCALE GENOMIC DNA]</scope>
    <source>
        <strain evidence="2 3">AS3R-12</strain>
    </source>
</reference>
<keyword evidence="1" id="KW-0472">Membrane</keyword>
<keyword evidence="1" id="KW-0812">Transmembrane</keyword>
<dbReference type="Proteomes" id="UP001379235">
    <property type="component" value="Unassembled WGS sequence"/>
</dbReference>
<evidence type="ECO:0000256" key="1">
    <source>
        <dbReference type="SAM" id="Phobius"/>
    </source>
</evidence>
<dbReference type="InterPro" id="IPR043713">
    <property type="entry name" value="DUF5654"/>
</dbReference>
<gene>
    <name evidence="2" type="ORF">WG900_11855</name>
</gene>
<evidence type="ECO:0000313" key="3">
    <source>
        <dbReference type="Proteomes" id="UP001379235"/>
    </source>
</evidence>
<comment type="caution">
    <text evidence="2">The sequence shown here is derived from an EMBL/GenBank/DDBJ whole genome shotgun (WGS) entry which is preliminary data.</text>
</comment>
<evidence type="ECO:0000313" key="2">
    <source>
        <dbReference type="EMBL" id="MEJ6010610.1"/>
    </source>
</evidence>
<dbReference type="RefSeq" id="WP_339967351.1">
    <property type="nucleotide sequence ID" value="NZ_JBBHJY010000005.1"/>
</dbReference>
<keyword evidence="1" id="KW-1133">Transmembrane helix</keyword>
<dbReference type="Pfam" id="PF18898">
    <property type="entry name" value="DUF5654"/>
    <property type="match status" value="1"/>
</dbReference>
<organism evidence="2 3">
    <name type="scientific">Novosphingobium aquae</name>
    <dbReference type="NCBI Taxonomy" id="3133435"/>
    <lineage>
        <taxon>Bacteria</taxon>
        <taxon>Pseudomonadati</taxon>
        <taxon>Pseudomonadota</taxon>
        <taxon>Alphaproteobacteria</taxon>
        <taxon>Sphingomonadales</taxon>
        <taxon>Sphingomonadaceae</taxon>
        <taxon>Novosphingobium</taxon>
    </lineage>
</organism>
<feature type="transmembrane region" description="Helical" evidence="1">
    <location>
        <begin position="46"/>
        <end position="64"/>
    </location>
</feature>
<proteinExistence type="predicted"/>
<name>A0ABU8S9Z3_9SPHN</name>